<protein>
    <submittedName>
        <fullName evidence="1">Uncharacterized protein</fullName>
    </submittedName>
</protein>
<evidence type="ECO:0000313" key="2">
    <source>
        <dbReference type="Proteomes" id="UP000605970"/>
    </source>
</evidence>
<dbReference type="Proteomes" id="UP000605970">
    <property type="component" value="Unassembled WGS sequence"/>
</dbReference>
<dbReference type="PROSITE" id="PS50092">
    <property type="entry name" value="TSP1"/>
    <property type="match status" value="1"/>
</dbReference>
<dbReference type="SUPFAM" id="SSF82895">
    <property type="entry name" value="TSP-1 type 1 repeat"/>
    <property type="match status" value="1"/>
</dbReference>
<name>A0A8S9ZYA8_9BILA</name>
<dbReference type="InterPro" id="IPR036383">
    <property type="entry name" value="TSP1_rpt_sf"/>
</dbReference>
<comment type="caution">
    <text evidence="1">The sequence shown here is derived from an EMBL/GenBank/DDBJ whole genome shotgun (WGS) entry which is preliminary data.</text>
</comment>
<keyword evidence="2" id="KW-1185">Reference proteome</keyword>
<dbReference type="InterPro" id="IPR000884">
    <property type="entry name" value="TSP1_rpt"/>
</dbReference>
<dbReference type="EMBL" id="JABEBT010000013">
    <property type="protein sequence ID" value="KAF7638240.1"/>
    <property type="molecule type" value="Genomic_DNA"/>
</dbReference>
<proteinExistence type="predicted"/>
<dbReference type="AlphaFoldDB" id="A0A8S9ZYA8"/>
<reference evidence="1" key="1">
    <citation type="journal article" date="2020" name="Ecol. Evol.">
        <title>Genome structure and content of the rice root-knot nematode (Meloidogyne graminicola).</title>
        <authorList>
            <person name="Phan N.T."/>
            <person name="Danchin E.G.J."/>
            <person name="Klopp C."/>
            <person name="Perfus-Barbeoch L."/>
            <person name="Kozlowski D.K."/>
            <person name="Koutsovoulos G.D."/>
            <person name="Lopez-Roques C."/>
            <person name="Bouchez O."/>
            <person name="Zahm M."/>
            <person name="Besnard G."/>
            <person name="Bellafiore S."/>
        </authorList>
    </citation>
    <scope>NUCLEOTIDE SEQUENCE</scope>
    <source>
        <strain evidence="1">VN-18</strain>
    </source>
</reference>
<gene>
    <name evidence="1" type="ORF">Mgra_00002213</name>
</gene>
<sequence length="170" mass="20340">MKIIIILELYSLNHYYLKNYNLTVNNRKRSLLISSKLLLEDIWNNNDINNNYIKENNKCNGNLIERKNCYAGPCCEWTIWNEWSNCQINCNKIINNKNKGIRQRIRNCILNNNNNIKCLNCIGEWKQKQNCLTNEEEQIIEKDNEQNNKQNSQQINNLLFKNFQLIQRKG</sequence>
<evidence type="ECO:0000313" key="1">
    <source>
        <dbReference type="EMBL" id="KAF7638240.1"/>
    </source>
</evidence>
<organism evidence="1 2">
    <name type="scientific">Meloidogyne graminicola</name>
    <dbReference type="NCBI Taxonomy" id="189291"/>
    <lineage>
        <taxon>Eukaryota</taxon>
        <taxon>Metazoa</taxon>
        <taxon>Ecdysozoa</taxon>
        <taxon>Nematoda</taxon>
        <taxon>Chromadorea</taxon>
        <taxon>Rhabditida</taxon>
        <taxon>Tylenchina</taxon>
        <taxon>Tylenchomorpha</taxon>
        <taxon>Tylenchoidea</taxon>
        <taxon>Meloidogynidae</taxon>
        <taxon>Meloidogyninae</taxon>
        <taxon>Meloidogyne</taxon>
    </lineage>
</organism>
<dbReference type="Gene3D" id="2.20.100.10">
    <property type="entry name" value="Thrombospondin type-1 (TSP1) repeat"/>
    <property type="match status" value="1"/>
</dbReference>
<accession>A0A8S9ZYA8</accession>